<evidence type="ECO:0000259" key="1">
    <source>
        <dbReference type="Pfam" id="PF03732"/>
    </source>
</evidence>
<evidence type="ECO:0000313" key="2">
    <source>
        <dbReference type="EMBL" id="CAN81548.1"/>
    </source>
</evidence>
<dbReference type="AlphaFoldDB" id="A5BW79"/>
<dbReference type="InterPro" id="IPR005162">
    <property type="entry name" value="Retrotrans_gag_dom"/>
</dbReference>
<dbReference type="OrthoDB" id="25002at2759"/>
<protein>
    <recommendedName>
        <fullName evidence="1">Retrotransposon gag domain-containing protein</fullName>
    </recommendedName>
</protein>
<reference evidence="2" key="1">
    <citation type="journal article" date="2007" name="PLoS ONE">
        <title>The first genome sequence of an elite grapevine cultivar (Pinot noir Vitis vinifera L.): coping with a highly heterozygous genome.</title>
        <authorList>
            <person name="Velasco R."/>
            <person name="Zharkikh A."/>
            <person name="Troggio M."/>
            <person name="Cartwright D.A."/>
            <person name="Cestaro A."/>
            <person name="Pruss D."/>
            <person name="Pindo M."/>
            <person name="FitzGerald L.M."/>
            <person name="Vezzulli S."/>
            <person name="Reid J."/>
            <person name="Malacarne G."/>
            <person name="Iliev D."/>
            <person name="Coppola G."/>
            <person name="Wardell B."/>
            <person name="Micheletti D."/>
            <person name="Macalma T."/>
            <person name="Facci M."/>
            <person name="Mitchell J.T."/>
            <person name="Perazzolli M."/>
            <person name="Eldredge G."/>
            <person name="Gatto P."/>
            <person name="Oyzerski R."/>
            <person name="Moretto M."/>
            <person name="Gutin N."/>
            <person name="Stefanini M."/>
            <person name="Chen Y."/>
            <person name="Segala C."/>
            <person name="Davenport C."/>
            <person name="Dematte L."/>
            <person name="Mraz A."/>
            <person name="Battilana J."/>
            <person name="Stormo K."/>
            <person name="Costa F."/>
            <person name="Tao Q."/>
            <person name="Si-Ammour A."/>
            <person name="Harkins T."/>
            <person name="Lackey A."/>
            <person name="Perbost C."/>
            <person name="Taillon B."/>
            <person name="Stella A."/>
            <person name="Solovyev V."/>
            <person name="Fawcett J.A."/>
            <person name="Sterck L."/>
            <person name="Vandepoele K."/>
            <person name="Grando S.M."/>
            <person name="Toppo S."/>
            <person name="Moser C."/>
            <person name="Lanchbury J."/>
            <person name="Bogden R."/>
            <person name="Skolnick M."/>
            <person name="Sgaramella V."/>
            <person name="Bhatnagar S.K."/>
            <person name="Fontana P."/>
            <person name="Gutin A."/>
            <person name="Van de Peer Y."/>
            <person name="Salamini F."/>
            <person name="Viola R."/>
        </authorList>
    </citation>
    <scope>NUCLEOTIDE SEQUENCE</scope>
</reference>
<sequence>MTPTAATMSFQCAVVFAPKQSLSLPTLSPFPTTAHKPLSLFTQTLQLSATHLTLKALISISRSESKKNVKCGCAVSSELSNDGGFIVVNFYRFVFIQDPELEVSKHLSFLQVRLEVAEFYGKLNPMIFLDWIMSMEDYFDWYVMLENRKVRFVKAKLKGVARLWWHNIENQIHRTDQPPIDTWDGMKLKVKEYFLLTDYEQLMYTKLFSLKQGIKFVEEYTEEFHELRIRDQVQESDAQLVARYKTGL</sequence>
<dbReference type="Pfam" id="PF03732">
    <property type="entry name" value="Retrotrans_gag"/>
    <property type="match status" value="1"/>
</dbReference>
<dbReference type="EMBL" id="AM473406">
    <property type="protein sequence ID" value="CAN81548.1"/>
    <property type="molecule type" value="Genomic_DNA"/>
</dbReference>
<gene>
    <name evidence="2" type="ORF">VITISV_007953</name>
</gene>
<organism evidence="2">
    <name type="scientific">Vitis vinifera</name>
    <name type="common">Grape</name>
    <dbReference type="NCBI Taxonomy" id="29760"/>
    <lineage>
        <taxon>Eukaryota</taxon>
        <taxon>Viridiplantae</taxon>
        <taxon>Streptophyta</taxon>
        <taxon>Embryophyta</taxon>
        <taxon>Tracheophyta</taxon>
        <taxon>Spermatophyta</taxon>
        <taxon>Magnoliopsida</taxon>
        <taxon>eudicotyledons</taxon>
        <taxon>Gunneridae</taxon>
        <taxon>Pentapetalae</taxon>
        <taxon>rosids</taxon>
        <taxon>Vitales</taxon>
        <taxon>Vitaceae</taxon>
        <taxon>Viteae</taxon>
        <taxon>Vitis</taxon>
    </lineage>
</organism>
<dbReference type="PANTHER" id="PTHR35046:SF26">
    <property type="entry name" value="RNA-DIRECTED DNA POLYMERASE"/>
    <property type="match status" value="1"/>
</dbReference>
<dbReference type="ExpressionAtlas" id="A5BW79">
    <property type="expression patterns" value="baseline"/>
</dbReference>
<name>A5BW79_VITVI</name>
<accession>A5BW79</accession>
<proteinExistence type="predicted"/>
<feature type="domain" description="Retrotransposon gag" evidence="1">
    <location>
        <begin position="152"/>
        <end position="248"/>
    </location>
</feature>
<dbReference type="PANTHER" id="PTHR35046">
    <property type="entry name" value="ZINC KNUCKLE (CCHC-TYPE) FAMILY PROTEIN"/>
    <property type="match status" value="1"/>
</dbReference>